<dbReference type="SMART" id="SM00490">
    <property type="entry name" value="HELICc"/>
    <property type="match status" value="1"/>
</dbReference>
<dbReference type="eggNOG" id="COG3886">
    <property type="taxonomic scope" value="Bacteria"/>
</dbReference>
<dbReference type="InterPro" id="IPR001650">
    <property type="entry name" value="Helicase_C-like"/>
</dbReference>
<name>H1CXQ9_9FIRM</name>
<dbReference type="SUPFAM" id="SSF56024">
    <property type="entry name" value="Phospholipase D/nuclease"/>
    <property type="match status" value="1"/>
</dbReference>
<gene>
    <name evidence="3" type="ORF">HMPREF9453_00147</name>
</gene>
<protein>
    <recommendedName>
        <fullName evidence="5">Helicase C-terminal domain-containing protein</fullName>
    </recommendedName>
</protein>
<dbReference type="GO" id="GO:0016887">
    <property type="term" value="F:ATP hydrolysis activity"/>
    <property type="evidence" value="ECO:0007669"/>
    <property type="project" value="TreeGrafter"/>
</dbReference>
<dbReference type="HOGENOM" id="CLU_005588_1_1_9"/>
<dbReference type="PANTHER" id="PTHR47962:SF7">
    <property type="entry name" value="MITOCHONDRIAL ATP-DEPENDENT HELICASE IRC3-RELATED"/>
    <property type="match status" value="1"/>
</dbReference>
<sequence>MADIIDLKDGVYEKVISRDFDKKLTKALADKEIWADREDVDAQEAVGYLSSYLEKLIRLCLKDIADENQDHCVKDELALTNELVEKLASRIANLGDGHDVTAEQFILKSLEHRANKIARKKWEVPATSLVNSFLFTNSRNDVSMIHELNREIMTCDRMDMLISFIRFSGLSLILPCLRQFTAGGGHLRVVTTTYMGATDPKAVKVLSELPNTEVRISYNVKETRLHAKSYMFYRDSGFSTAYVGSSNLSRAAIADGMEWNMKVTEQDLPGIIAKMKATFDTYWHSDEFQPFQVSDFDKLSRAIDRERGRKEEGSDTTYSFDIEPYPYQQAVLDALRTERLGKGRWHNLVVAATGTGKTAISAFDYRNFYQSRKGKARLLFIAHREEILKQSISCFRQVMKDPNFGQLAVGNYHAARSEHLFMSIQTFNSQKFWEKMDPFYYDMIIVDEFHHAAAKGYQKLLTWFHPKILLGLTATPERMDGKSILNYFGGHMAAEIRLPDAIERRLLCPFHYFGIDDPVSLSNIKWTGGHYDIEELENVYTGEGALASQRARAIIQALERYTADMRDVKALGFCVSKKHAHFMADYFNRQGIKALALDADSPKDVRNAARQKLESGDITIIFVVDLFNEGVDIPAVNTVLFLRPTNSMTIFLQQLGRGLRLFPEKDCLTVLDFVAQANRRYDFASRYASLLGKSHVVIKKEIQDGFPHVPKGCSIQLEEIAARHVLENINSRLRKNEFYMDMVKELASATGHIPTLEEFFKATAIHPHTFYNEKHTFARLLADAGLIPDFPVTEEEEVLRKALPRVLSMDSPKWISFMEKCYETMPPALTEMEKKYLRMWQLTLYPEGGKWTCPAPEDAVRRFRGQHELTDEIKALLRWQYDSIDIIPEKPDLPYQTPLEVYCNYSRDQLFAALGFAKPGSIREGVKYLTPENSDVVTAPTDVFLVTLNKSEKEFSDTTLYEDYSIDRQTFHWQSQSTTTPESKTGQRYIHQRDNGTTVLLFVRSAKQDAYKSSMAYTFLGPAHLMRWEGSQPMTIIYHLDNPIPAKYITKTDSAGVL</sequence>
<dbReference type="InterPro" id="IPR025202">
    <property type="entry name" value="PLD-like_dom"/>
</dbReference>
<dbReference type="InterPro" id="IPR014001">
    <property type="entry name" value="Helicase_ATP-bd"/>
</dbReference>
<evidence type="ECO:0000259" key="2">
    <source>
        <dbReference type="PROSITE" id="PS51194"/>
    </source>
</evidence>
<proteinExistence type="predicted"/>
<dbReference type="eggNOG" id="COG1061">
    <property type="taxonomic scope" value="Bacteria"/>
</dbReference>
<dbReference type="InterPro" id="IPR021835">
    <property type="entry name" value="DUF3427"/>
</dbReference>
<dbReference type="PATRIC" id="fig|742743.3.peg.157"/>
<dbReference type="CDD" id="cd18799">
    <property type="entry name" value="SF2_C_EcoAI-like"/>
    <property type="match status" value="1"/>
</dbReference>
<dbReference type="GO" id="GO:0005524">
    <property type="term" value="F:ATP binding"/>
    <property type="evidence" value="ECO:0007669"/>
    <property type="project" value="InterPro"/>
</dbReference>
<dbReference type="Gene3D" id="3.40.50.300">
    <property type="entry name" value="P-loop containing nucleotide triphosphate hydrolases"/>
    <property type="match status" value="2"/>
</dbReference>
<evidence type="ECO:0008006" key="5">
    <source>
        <dbReference type="Google" id="ProtNLM"/>
    </source>
</evidence>
<dbReference type="Pfam" id="PF04851">
    <property type="entry name" value="ResIII"/>
    <property type="match status" value="1"/>
</dbReference>
<dbReference type="Pfam" id="PF11907">
    <property type="entry name" value="DUF3427"/>
    <property type="match status" value="1"/>
</dbReference>
<dbReference type="CDD" id="cd18032">
    <property type="entry name" value="DEXHc_RE_I_III_res"/>
    <property type="match status" value="1"/>
</dbReference>
<dbReference type="SUPFAM" id="SSF52540">
    <property type="entry name" value="P-loop containing nucleoside triphosphate hydrolases"/>
    <property type="match status" value="1"/>
</dbReference>
<dbReference type="EMBL" id="ADLT01000003">
    <property type="protein sequence ID" value="EHO63938.1"/>
    <property type="molecule type" value="Genomic_DNA"/>
</dbReference>
<dbReference type="OrthoDB" id="9802848at2"/>
<dbReference type="InterPro" id="IPR006935">
    <property type="entry name" value="Helicase/UvrB_N"/>
</dbReference>
<dbReference type="Pfam" id="PF00271">
    <property type="entry name" value="Helicase_C"/>
    <property type="match status" value="1"/>
</dbReference>
<dbReference type="STRING" id="742743.HMPREF9453_00147"/>
<keyword evidence="4" id="KW-1185">Reference proteome</keyword>
<dbReference type="Proteomes" id="UP000003277">
    <property type="component" value="Unassembled WGS sequence"/>
</dbReference>
<dbReference type="AlphaFoldDB" id="H1CXQ9"/>
<evidence type="ECO:0000259" key="1">
    <source>
        <dbReference type="PROSITE" id="PS51192"/>
    </source>
</evidence>
<dbReference type="SMART" id="SM00487">
    <property type="entry name" value="DEXDc"/>
    <property type="match status" value="1"/>
</dbReference>
<dbReference type="RefSeq" id="WP_008858653.1">
    <property type="nucleotide sequence ID" value="NZ_JH591187.1"/>
</dbReference>
<dbReference type="PROSITE" id="PS51192">
    <property type="entry name" value="HELICASE_ATP_BIND_1"/>
    <property type="match status" value="1"/>
</dbReference>
<dbReference type="GO" id="GO:0003677">
    <property type="term" value="F:DNA binding"/>
    <property type="evidence" value="ECO:0007669"/>
    <property type="project" value="InterPro"/>
</dbReference>
<accession>H1CXQ9</accession>
<comment type="caution">
    <text evidence="3">The sequence shown here is derived from an EMBL/GenBank/DDBJ whole genome shotgun (WGS) entry which is preliminary data.</text>
</comment>
<feature type="domain" description="Helicase C-terminal" evidence="2">
    <location>
        <begin position="557"/>
        <end position="706"/>
    </location>
</feature>
<dbReference type="InterPro" id="IPR052511">
    <property type="entry name" value="ATP-dep_Helicase"/>
</dbReference>
<organism evidence="3 4">
    <name type="scientific">Dialister succinatiphilus YIT 11850</name>
    <dbReference type="NCBI Taxonomy" id="742743"/>
    <lineage>
        <taxon>Bacteria</taxon>
        <taxon>Bacillati</taxon>
        <taxon>Bacillota</taxon>
        <taxon>Negativicutes</taxon>
        <taxon>Veillonellales</taxon>
        <taxon>Veillonellaceae</taxon>
        <taxon>Dialister</taxon>
    </lineage>
</organism>
<dbReference type="Gene3D" id="3.30.870.10">
    <property type="entry name" value="Endonuclease Chain A"/>
    <property type="match status" value="1"/>
</dbReference>
<evidence type="ECO:0000313" key="4">
    <source>
        <dbReference type="Proteomes" id="UP000003277"/>
    </source>
</evidence>
<dbReference type="CDD" id="cd09203">
    <property type="entry name" value="PLDc_N_DEXD_b1"/>
    <property type="match status" value="1"/>
</dbReference>
<dbReference type="InterPro" id="IPR027417">
    <property type="entry name" value="P-loop_NTPase"/>
</dbReference>
<dbReference type="PROSITE" id="PS51194">
    <property type="entry name" value="HELICASE_CTER"/>
    <property type="match status" value="1"/>
</dbReference>
<dbReference type="Pfam" id="PF13091">
    <property type="entry name" value="PLDc_2"/>
    <property type="match status" value="1"/>
</dbReference>
<dbReference type="PANTHER" id="PTHR47962">
    <property type="entry name" value="ATP-DEPENDENT HELICASE LHR-RELATED-RELATED"/>
    <property type="match status" value="1"/>
</dbReference>
<feature type="domain" description="Helicase ATP-binding" evidence="1">
    <location>
        <begin position="338"/>
        <end position="494"/>
    </location>
</feature>
<reference evidence="3 4" key="1">
    <citation type="submission" date="2011-11" db="EMBL/GenBank/DDBJ databases">
        <title>The Genome Sequence of Dialister succinatiphilus YIT 11850.</title>
        <authorList>
            <consortium name="The Broad Institute Genome Sequencing Platform"/>
            <person name="Earl A."/>
            <person name="Ward D."/>
            <person name="Feldgarden M."/>
            <person name="Gevers D."/>
            <person name="Morotomi M."/>
            <person name="Young S.K."/>
            <person name="Zeng Q."/>
            <person name="Gargeya S."/>
            <person name="Fitzgerald M."/>
            <person name="Haas B."/>
            <person name="Abouelleil A."/>
            <person name="Alvarado L."/>
            <person name="Arachchi H.M."/>
            <person name="Berlin A."/>
            <person name="Brown A."/>
            <person name="Chapman S.B."/>
            <person name="Dunbar C."/>
            <person name="Gearin G."/>
            <person name="Goldberg J."/>
            <person name="Griggs A."/>
            <person name="Gujja S."/>
            <person name="Heiman D."/>
            <person name="Howarth C."/>
            <person name="Lui A."/>
            <person name="MacDonald P.J.P."/>
            <person name="Montmayeur A."/>
            <person name="Murphy C."/>
            <person name="Neiman D."/>
            <person name="Pearson M."/>
            <person name="Priest M."/>
            <person name="Roberts A."/>
            <person name="Saif S."/>
            <person name="Shea T."/>
            <person name="Sisk P."/>
            <person name="Stolte C."/>
            <person name="Sykes S."/>
            <person name="Wortman J."/>
            <person name="Nusbaum C."/>
            <person name="Birren B."/>
        </authorList>
    </citation>
    <scope>NUCLEOTIDE SEQUENCE [LARGE SCALE GENOMIC DNA]</scope>
    <source>
        <strain evidence="3 4">YIT 11850</strain>
    </source>
</reference>
<evidence type="ECO:0000313" key="3">
    <source>
        <dbReference type="EMBL" id="EHO63938.1"/>
    </source>
</evidence>